<dbReference type="CDD" id="cd00789">
    <property type="entry name" value="KU_like"/>
    <property type="match status" value="1"/>
</dbReference>
<reference evidence="5 6" key="1">
    <citation type="submission" date="2023-09" db="EMBL/GenBank/DDBJ databases">
        <authorList>
            <person name="Rey-Velasco X."/>
        </authorList>
    </citation>
    <scope>NUCLEOTIDE SEQUENCE [LARGE SCALE GENOMIC DNA]</scope>
    <source>
        <strain evidence="5 6">W345</strain>
    </source>
</reference>
<comment type="subunit">
    <text evidence="2">Homodimer. Interacts with LigD.</text>
</comment>
<dbReference type="HAMAP" id="MF_01875">
    <property type="entry name" value="Prokaryotic_Ku"/>
    <property type="match status" value="1"/>
</dbReference>
<dbReference type="PIRSF" id="PIRSF006493">
    <property type="entry name" value="Prok_Ku"/>
    <property type="match status" value="1"/>
</dbReference>
<gene>
    <name evidence="2" type="primary">ku</name>
    <name evidence="5" type="ORF">RM530_17135</name>
</gene>
<name>A0ABU2WMG9_9GAMM</name>
<dbReference type="InterPro" id="IPR016194">
    <property type="entry name" value="SPOC-like_C_dom_sf"/>
</dbReference>
<keyword evidence="6" id="KW-1185">Reference proteome</keyword>
<dbReference type="PANTHER" id="PTHR41251">
    <property type="entry name" value="NON-HOMOLOGOUS END JOINING PROTEIN KU"/>
    <property type="match status" value="1"/>
</dbReference>
<dbReference type="RefSeq" id="WP_311366481.1">
    <property type="nucleotide sequence ID" value="NZ_JAVRIC010000034.1"/>
</dbReference>
<evidence type="ECO:0000313" key="6">
    <source>
        <dbReference type="Proteomes" id="UP001254608"/>
    </source>
</evidence>
<keyword evidence="2" id="KW-0234">DNA repair</keyword>
<feature type="compositionally biased region" description="Acidic residues" evidence="3">
    <location>
        <begin position="232"/>
        <end position="252"/>
    </location>
</feature>
<comment type="function">
    <text evidence="2">With LigD forms a non-homologous end joining (NHEJ) DNA repair enzyme, which repairs dsDNA breaks with reduced fidelity. Binds linear dsDNA with 5'- and 3'- overhangs but not closed circular dsDNA nor ssDNA. Recruits and stimulates the ligase activity of LigD.</text>
</comment>
<feature type="compositionally biased region" description="Basic residues" evidence="3">
    <location>
        <begin position="276"/>
        <end position="300"/>
    </location>
</feature>
<protein>
    <recommendedName>
        <fullName evidence="2">Non-homologous end joining protein Ku</fullName>
    </recommendedName>
</protein>
<evidence type="ECO:0000256" key="2">
    <source>
        <dbReference type="HAMAP-Rule" id="MF_01875"/>
    </source>
</evidence>
<proteinExistence type="inferred from homology"/>
<dbReference type="Pfam" id="PF02735">
    <property type="entry name" value="Ku"/>
    <property type="match status" value="1"/>
</dbReference>
<feature type="compositionally biased region" description="Basic and acidic residues" evidence="3">
    <location>
        <begin position="258"/>
        <end position="269"/>
    </location>
</feature>
<dbReference type="Proteomes" id="UP001254608">
    <property type="component" value="Unassembled WGS sequence"/>
</dbReference>
<evidence type="ECO:0000256" key="3">
    <source>
        <dbReference type="SAM" id="MobiDB-lite"/>
    </source>
</evidence>
<dbReference type="InterPro" id="IPR006164">
    <property type="entry name" value="DNA_bd_Ku70/Ku80"/>
</dbReference>
<dbReference type="PANTHER" id="PTHR41251:SF1">
    <property type="entry name" value="NON-HOMOLOGOUS END JOINING PROTEIN KU"/>
    <property type="match status" value="1"/>
</dbReference>
<evidence type="ECO:0000256" key="1">
    <source>
        <dbReference type="ARBA" id="ARBA00023125"/>
    </source>
</evidence>
<dbReference type="NCBIfam" id="TIGR02772">
    <property type="entry name" value="Ku_bact"/>
    <property type="match status" value="1"/>
</dbReference>
<evidence type="ECO:0000313" key="5">
    <source>
        <dbReference type="EMBL" id="MDT0499070.1"/>
    </source>
</evidence>
<comment type="similarity">
    <text evidence="2">Belongs to the prokaryotic Ku family.</text>
</comment>
<keyword evidence="2" id="KW-0233">DNA recombination</keyword>
<dbReference type="SUPFAM" id="SSF100939">
    <property type="entry name" value="SPOC domain-like"/>
    <property type="match status" value="1"/>
</dbReference>
<dbReference type="InterPro" id="IPR009187">
    <property type="entry name" value="Prok_Ku"/>
</dbReference>
<dbReference type="EMBL" id="JAVRIC010000034">
    <property type="protein sequence ID" value="MDT0499070.1"/>
    <property type="molecule type" value="Genomic_DNA"/>
</dbReference>
<dbReference type="Gene3D" id="2.40.290.10">
    <property type="match status" value="1"/>
</dbReference>
<keyword evidence="2" id="KW-0227">DNA damage</keyword>
<accession>A0ABU2WMG9</accession>
<keyword evidence="1 2" id="KW-0238">DNA-binding</keyword>
<feature type="domain" description="Ku" evidence="4">
    <location>
        <begin position="53"/>
        <end position="183"/>
    </location>
</feature>
<sequence length="300" mass="34469">MARPIWTGTISFGLLHVPIRLYTGERSVDLHFRMLDSRDKRPIRYERVNSETGREVAWKDVVKAFEYKKGSYTVIDSDAIKKAAPEATQTIDLETFVEREAIDPRYFDKPYLLTPDRKADKPYVLLRETLKKTGRVGIAKVVIRTRQHLAMLMPHDDALVLMLMRFPQELVDPGDYRIPSGKLSDFKLTRKEIDMAAQLIDSMSSAWQPDEFHDDFRERLRNLVEKRVKDEGEAEPGDIEEEAPPSGNDEDFMALLRDSLKSKNRDKPAGRSSRGNTRRRSTRKKAASRKSSKSARSKSA</sequence>
<dbReference type="SMART" id="SM00559">
    <property type="entry name" value="Ku78"/>
    <property type="match status" value="1"/>
</dbReference>
<comment type="caution">
    <text evidence="5">The sequence shown here is derived from an EMBL/GenBank/DDBJ whole genome shotgun (WGS) entry which is preliminary data.</text>
</comment>
<organism evidence="5 6">
    <name type="scientific">Banduia mediterranea</name>
    <dbReference type="NCBI Taxonomy" id="3075609"/>
    <lineage>
        <taxon>Bacteria</taxon>
        <taxon>Pseudomonadati</taxon>
        <taxon>Pseudomonadota</taxon>
        <taxon>Gammaproteobacteria</taxon>
        <taxon>Nevskiales</taxon>
        <taxon>Algiphilaceae</taxon>
        <taxon>Banduia</taxon>
    </lineage>
</organism>
<evidence type="ECO:0000259" key="4">
    <source>
        <dbReference type="SMART" id="SM00559"/>
    </source>
</evidence>
<feature type="region of interest" description="Disordered" evidence="3">
    <location>
        <begin position="227"/>
        <end position="300"/>
    </location>
</feature>